<feature type="transmembrane region" description="Helical" evidence="1">
    <location>
        <begin position="41"/>
        <end position="63"/>
    </location>
</feature>
<accession>A0ABS0SBI4</accession>
<sequence>MDVRTRVAEPQYRYPGFGPLDGEALQREINAEKAALAMRCLAAQVVTVLACLGSAGLFISVLWNQLSKYEQLLKHCAGV</sequence>
<dbReference type="RefSeq" id="WP_198475126.1">
    <property type="nucleotide sequence ID" value="NZ_JADGMQ010000002.1"/>
</dbReference>
<keyword evidence="3" id="KW-1185">Reference proteome</keyword>
<dbReference type="EMBL" id="JADGMQ010000002">
    <property type="protein sequence ID" value="MBI1620124.1"/>
    <property type="molecule type" value="Genomic_DNA"/>
</dbReference>
<keyword evidence="1" id="KW-0472">Membrane</keyword>
<evidence type="ECO:0000256" key="1">
    <source>
        <dbReference type="SAM" id="Phobius"/>
    </source>
</evidence>
<keyword evidence="1" id="KW-1133">Transmembrane helix</keyword>
<evidence type="ECO:0000313" key="3">
    <source>
        <dbReference type="Proteomes" id="UP000601789"/>
    </source>
</evidence>
<gene>
    <name evidence="2" type="ORF">IOD40_05540</name>
</gene>
<comment type="caution">
    <text evidence="2">The sequence shown here is derived from an EMBL/GenBank/DDBJ whole genome shotgun (WGS) entry which is preliminary data.</text>
</comment>
<dbReference type="Proteomes" id="UP000601789">
    <property type="component" value="Unassembled WGS sequence"/>
</dbReference>
<proteinExistence type="predicted"/>
<protein>
    <submittedName>
        <fullName evidence="2">Uncharacterized protein</fullName>
    </submittedName>
</protein>
<keyword evidence="1" id="KW-0812">Transmembrane</keyword>
<name>A0ABS0SBI4_9HYPH</name>
<evidence type="ECO:0000313" key="2">
    <source>
        <dbReference type="EMBL" id="MBI1620124.1"/>
    </source>
</evidence>
<organism evidence="2 3">
    <name type="scientific">Aquamicrobium zhengzhouense</name>
    <dbReference type="NCBI Taxonomy" id="2781738"/>
    <lineage>
        <taxon>Bacteria</taxon>
        <taxon>Pseudomonadati</taxon>
        <taxon>Pseudomonadota</taxon>
        <taxon>Alphaproteobacteria</taxon>
        <taxon>Hyphomicrobiales</taxon>
        <taxon>Phyllobacteriaceae</taxon>
        <taxon>Aquamicrobium</taxon>
    </lineage>
</organism>
<reference evidence="2 3" key="1">
    <citation type="submission" date="2020-10" db="EMBL/GenBank/DDBJ databases">
        <title>Aquamicrobium zhengzhouensis sp. nov., a exopolysaccharide producing bacterium isolated from farmland soil.</title>
        <authorList>
            <person name="Wang X."/>
        </authorList>
    </citation>
    <scope>NUCLEOTIDE SEQUENCE [LARGE SCALE GENOMIC DNA]</scope>
    <source>
        <strain evidence="3">cd-1</strain>
    </source>
</reference>